<dbReference type="InterPro" id="IPR004045">
    <property type="entry name" value="Glutathione_S-Trfase_N"/>
</dbReference>
<dbReference type="GO" id="GO:0004364">
    <property type="term" value="F:glutathione transferase activity"/>
    <property type="evidence" value="ECO:0007669"/>
    <property type="project" value="TreeGrafter"/>
</dbReference>
<dbReference type="InterPro" id="IPR034330">
    <property type="entry name" value="GST_Zeta_C"/>
</dbReference>
<dbReference type="InterPro" id="IPR005955">
    <property type="entry name" value="GST_Zeta"/>
</dbReference>
<accession>A0A9P5SU36</accession>
<feature type="domain" description="GST C-terminal" evidence="3">
    <location>
        <begin position="82"/>
        <end position="204"/>
    </location>
</feature>
<evidence type="ECO:0000256" key="1">
    <source>
        <dbReference type="ARBA" id="ARBA00010007"/>
    </source>
</evidence>
<gene>
    <name evidence="4" type="primary">GSTZ1_1</name>
    <name evidence="4" type="ORF">BG006_000384</name>
</gene>
<dbReference type="CDD" id="cd03042">
    <property type="entry name" value="GST_N_Zeta"/>
    <property type="match status" value="1"/>
</dbReference>
<dbReference type="Gene3D" id="3.40.30.10">
    <property type="entry name" value="Glutaredoxin"/>
    <property type="match status" value="1"/>
</dbReference>
<feature type="domain" description="GST N-terminal" evidence="2">
    <location>
        <begin position="14"/>
        <end position="95"/>
    </location>
</feature>
<dbReference type="CDD" id="cd03191">
    <property type="entry name" value="GST_C_Zeta"/>
    <property type="match status" value="1"/>
</dbReference>
<dbReference type="InterPro" id="IPR034333">
    <property type="entry name" value="GST_Zeta_N"/>
</dbReference>
<dbReference type="SFLD" id="SFLDG00358">
    <property type="entry name" value="Main_(cytGST)"/>
    <property type="match status" value="1"/>
</dbReference>
<dbReference type="Pfam" id="PF14497">
    <property type="entry name" value="GST_C_3"/>
    <property type="match status" value="1"/>
</dbReference>
<dbReference type="InterPro" id="IPR010987">
    <property type="entry name" value="Glutathione-S-Trfase_C-like"/>
</dbReference>
<dbReference type="PANTHER" id="PTHR42673:SF4">
    <property type="entry name" value="MALEYLACETOACETATE ISOMERASE"/>
    <property type="match status" value="1"/>
</dbReference>
<dbReference type="Pfam" id="PF13409">
    <property type="entry name" value="GST_N_2"/>
    <property type="match status" value="1"/>
</dbReference>
<dbReference type="GO" id="GO:0006559">
    <property type="term" value="P:L-phenylalanine catabolic process"/>
    <property type="evidence" value="ECO:0007669"/>
    <property type="project" value="TreeGrafter"/>
</dbReference>
<dbReference type="InterPro" id="IPR036249">
    <property type="entry name" value="Thioredoxin-like_sf"/>
</dbReference>
<proteinExistence type="inferred from homology"/>
<dbReference type="GO" id="GO:0006749">
    <property type="term" value="P:glutathione metabolic process"/>
    <property type="evidence" value="ECO:0007669"/>
    <property type="project" value="TreeGrafter"/>
</dbReference>
<dbReference type="SFLD" id="SFLDS00019">
    <property type="entry name" value="Glutathione_Transferase_(cytos"/>
    <property type="match status" value="1"/>
</dbReference>
<evidence type="ECO:0000259" key="2">
    <source>
        <dbReference type="PROSITE" id="PS50404"/>
    </source>
</evidence>
<dbReference type="InterPro" id="IPR036282">
    <property type="entry name" value="Glutathione-S-Trfase_C_sf"/>
</dbReference>
<dbReference type="SUPFAM" id="SSF47616">
    <property type="entry name" value="GST C-terminal domain-like"/>
    <property type="match status" value="1"/>
</dbReference>
<dbReference type="PANTHER" id="PTHR42673">
    <property type="entry name" value="MALEYLACETOACETATE ISOMERASE"/>
    <property type="match status" value="1"/>
</dbReference>
<dbReference type="InterPro" id="IPR040079">
    <property type="entry name" value="Glutathione_S-Trfase"/>
</dbReference>
<keyword evidence="5" id="KW-1185">Reference proteome</keyword>
<organism evidence="4 5">
    <name type="scientific">Podila minutissima</name>
    <dbReference type="NCBI Taxonomy" id="64525"/>
    <lineage>
        <taxon>Eukaryota</taxon>
        <taxon>Fungi</taxon>
        <taxon>Fungi incertae sedis</taxon>
        <taxon>Mucoromycota</taxon>
        <taxon>Mortierellomycotina</taxon>
        <taxon>Mortierellomycetes</taxon>
        <taxon>Mortierellales</taxon>
        <taxon>Mortierellaceae</taxon>
        <taxon>Podila</taxon>
    </lineage>
</organism>
<evidence type="ECO:0000313" key="5">
    <source>
        <dbReference type="Proteomes" id="UP000696485"/>
    </source>
</evidence>
<protein>
    <submittedName>
        <fullName evidence="4">Glutathione S-transferase zeta-1</fullName>
    </submittedName>
</protein>
<dbReference type="PROSITE" id="PS50405">
    <property type="entry name" value="GST_CTER"/>
    <property type="match status" value="1"/>
</dbReference>
<name>A0A9P5SU36_9FUNG</name>
<dbReference type="GO" id="GO:0005739">
    <property type="term" value="C:mitochondrion"/>
    <property type="evidence" value="ECO:0007669"/>
    <property type="project" value="TreeGrafter"/>
</dbReference>
<evidence type="ECO:0000259" key="3">
    <source>
        <dbReference type="PROSITE" id="PS50405"/>
    </source>
</evidence>
<dbReference type="Gene3D" id="1.20.1050.10">
    <property type="match status" value="1"/>
</dbReference>
<evidence type="ECO:0000313" key="4">
    <source>
        <dbReference type="EMBL" id="KAF9335317.1"/>
    </source>
</evidence>
<comment type="similarity">
    <text evidence="1">Belongs to the GST superfamily. Zeta family.</text>
</comment>
<comment type="caution">
    <text evidence="4">The sequence shown here is derived from an EMBL/GenBank/DDBJ whole genome shotgun (WGS) entry which is preliminary data.</text>
</comment>
<dbReference type="PROSITE" id="PS50404">
    <property type="entry name" value="GST_NTER"/>
    <property type="match status" value="1"/>
</dbReference>
<reference evidence="4" key="1">
    <citation type="journal article" date="2020" name="Fungal Divers.">
        <title>Resolving the Mortierellaceae phylogeny through synthesis of multi-gene phylogenetics and phylogenomics.</title>
        <authorList>
            <person name="Vandepol N."/>
            <person name="Liber J."/>
            <person name="Desiro A."/>
            <person name="Na H."/>
            <person name="Kennedy M."/>
            <person name="Barry K."/>
            <person name="Grigoriev I.V."/>
            <person name="Miller A.N."/>
            <person name="O'Donnell K."/>
            <person name="Stajich J.E."/>
            <person name="Bonito G."/>
        </authorList>
    </citation>
    <scope>NUCLEOTIDE SEQUENCE</scope>
    <source>
        <strain evidence="4">NVP1</strain>
    </source>
</reference>
<dbReference type="SUPFAM" id="SSF52833">
    <property type="entry name" value="Thioredoxin-like"/>
    <property type="match status" value="1"/>
</dbReference>
<dbReference type="InterPro" id="IPR004046">
    <property type="entry name" value="GST_C"/>
</dbReference>
<dbReference type="EMBL" id="JAAAUY010000106">
    <property type="protein sequence ID" value="KAF9335317.1"/>
    <property type="molecule type" value="Genomic_DNA"/>
</dbReference>
<dbReference type="AlphaFoldDB" id="A0A9P5SU36"/>
<dbReference type="NCBIfam" id="TIGR01262">
    <property type="entry name" value="maiA"/>
    <property type="match status" value="1"/>
</dbReference>
<dbReference type="FunFam" id="1.20.1050.10:FF:000010">
    <property type="entry name" value="Maleylacetoacetate isomerase isoform 1"/>
    <property type="match status" value="1"/>
</dbReference>
<sequence>MSLVLSGEHHPHPHLPVLYAFFRSSCSWRVRLALHLKKIPYETRPVNLLTGQNKTLEYKKIQPFGAVPAFVENGHVLTQSINIIEYLEETRPVEAVAMDIQPVGTIRVLNHVSSDPAKQKEWSAHWMKQGFEAFEAMLKKTAGVYSFGDTITMADVVLVPQYYNGVRFGVDMTAYPTIWRINHTLEKEESFKLAHPSSQIDCPADFC</sequence>
<dbReference type="Proteomes" id="UP000696485">
    <property type="component" value="Unassembled WGS sequence"/>
</dbReference>
<dbReference type="GO" id="GO:0016034">
    <property type="term" value="F:maleylacetoacetate isomerase activity"/>
    <property type="evidence" value="ECO:0007669"/>
    <property type="project" value="TreeGrafter"/>
</dbReference>